<dbReference type="PRINTS" id="PR00038">
    <property type="entry name" value="HTHLUXR"/>
</dbReference>
<dbReference type="InterPro" id="IPR039420">
    <property type="entry name" value="WalR-like"/>
</dbReference>
<keyword evidence="9" id="KW-0349">Heme</keyword>
<gene>
    <name evidence="13" type="ORF">SAMN05444126_11321</name>
</gene>
<comment type="subcellular location">
    <subcellularLocation>
        <location evidence="1">Cytoplasm</location>
    </subcellularLocation>
</comment>
<dbReference type="EMBL" id="FOGV01000013">
    <property type="protein sequence ID" value="SES05573.1"/>
    <property type="molecule type" value="Genomic_DNA"/>
</dbReference>
<feature type="domain" description="Response regulatory" evidence="11">
    <location>
        <begin position="4"/>
        <end position="120"/>
    </location>
</feature>
<evidence type="ECO:0000259" key="11">
    <source>
        <dbReference type="PROSITE" id="PS50110"/>
    </source>
</evidence>
<dbReference type="OrthoDB" id="9780153at2"/>
<keyword evidence="14" id="KW-1185">Reference proteome</keyword>
<comment type="caution">
    <text evidence="13">The sequence shown here is derived from an EMBL/GenBank/DDBJ whole genome shotgun (WGS) entry which is preliminary data.</text>
</comment>
<evidence type="ECO:0000256" key="6">
    <source>
        <dbReference type="ARBA" id="ARBA00023125"/>
    </source>
</evidence>
<evidence type="ECO:0000313" key="14">
    <source>
        <dbReference type="Proteomes" id="UP000199318"/>
    </source>
</evidence>
<dbReference type="Gene3D" id="3.40.50.2300">
    <property type="match status" value="1"/>
</dbReference>
<dbReference type="GO" id="GO:0003677">
    <property type="term" value="F:DNA binding"/>
    <property type="evidence" value="ECO:0007669"/>
    <property type="project" value="UniProtKB-KW"/>
</dbReference>
<dbReference type="InterPro" id="IPR058245">
    <property type="entry name" value="NreC/VraR/RcsB-like_REC"/>
</dbReference>
<dbReference type="GO" id="GO:0009055">
    <property type="term" value="F:electron transfer activity"/>
    <property type="evidence" value="ECO:0007669"/>
    <property type="project" value="InterPro"/>
</dbReference>
<feature type="modified residue" description="4-aspartylphosphate" evidence="8">
    <location>
        <position position="55"/>
    </location>
</feature>
<evidence type="ECO:0000256" key="3">
    <source>
        <dbReference type="ARBA" id="ARBA00022723"/>
    </source>
</evidence>
<dbReference type="Proteomes" id="UP000199318">
    <property type="component" value="Unassembled WGS sequence"/>
</dbReference>
<dbReference type="GO" id="GO:0006355">
    <property type="term" value="P:regulation of DNA-templated transcription"/>
    <property type="evidence" value="ECO:0007669"/>
    <property type="project" value="InterPro"/>
</dbReference>
<dbReference type="InterPro" id="IPR016032">
    <property type="entry name" value="Sig_transdc_resp-reg_C-effctor"/>
</dbReference>
<evidence type="ECO:0000256" key="4">
    <source>
        <dbReference type="ARBA" id="ARBA00023004"/>
    </source>
</evidence>
<evidence type="ECO:0000313" key="13">
    <source>
        <dbReference type="EMBL" id="SES05573.1"/>
    </source>
</evidence>
<dbReference type="PANTHER" id="PTHR43214:SF24">
    <property type="entry name" value="TRANSCRIPTIONAL REGULATORY PROTEIN NARL-RELATED"/>
    <property type="match status" value="1"/>
</dbReference>
<feature type="domain" description="Cytochrome c" evidence="12">
    <location>
        <begin position="12"/>
        <end position="124"/>
    </location>
</feature>
<organism evidence="13 14">
    <name type="scientific">Salisediminibacterium halotolerans</name>
    <dbReference type="NCBI Taxonomy" id="517425"/>
    <lineage>
        <taxon>Bacteria</taxon>
        <taxon>Bacillati</taxon>
        <taxon>Bacillota</taxon>
        <taxon>Bacilli</taxon>
        <taxon>Bacillales</taxon>
        <taxon>Bacillaceae</taxon>
        <taxon>Salisediminibacterium</taxon>
    </lineage>
</organism>
<dbReference type="PROSITE" id="PS51007">
    <property type="entry name" value="CYTC"/>
    <property type="match status" value="1"/>
</dbReference>
<dbReference type="RefSeq" id="WP_093072982.1">
    <property type="nucleotide sequence ID" value="NZ_FOGV01000013.1"/>
</dbReference>
<dbReference type="CDD" id="cd06170">
    <property type="entry name" value="LuxR_C_like"/>
    <property type="match status" value="1"/>
</dbReference>
<dbReference type="SUPFAM" id="SSF52172">
    <property type="entry name" value="CheY-like"/>
    <property type="match status" value="1"/>
</dbReference>
<evidence type="ECO:0000256" key="7">
    <source>
        <dbReference type="ARBA" id="ARBA00023163"/>
    </source>
</evidence>
<keyword evidence="2 8" id="KW-0597">Phosphoprotein</keyword>
<evidence type="ECO:0000256" key="9">
    <source>
        <dbReference type="PROSITE-ProRule" id="PRU00433"/>
    </source>
</evidence>
<evidence type="ECO:0000256" key="5">
    <source>
        <dbReference type="ARBA" id="ARBA00023015"/>
    </source>
</evidence>
<keyword evidence="6" id="KW-0238">DNA-binding</keyword>
<dbReference type="PANTHER" id="PTHR43214">
    <property type="entry name" value="TWO-COMPONENT RESPONSE REGULATOR"/>
    <property type="match status" value="1"/>
</dbReference>
<keyword evidence="3 9" id="KW-0479">Metal-binding</keyword>
<dbReference type="SMART" id="SM00421">
    <property type="entry name" value="HTH_LUXR"/>
    <property type="match status" value="1"/>
</dbReference>
<reference evidence="14" key="1">
    <citation type="submission" date="2016-10" db="EMBL/GenBank/DDBJ databases">
        <authorList>
            <person name="de Groot N.N."/>
        </authorList>
    </citation>
    <scope>NUCLEOTIDE SEQUENCE [LARGE SCALE GENOMIC DNA]</scope>
    <source>
        <strain evidence="14">10nlg</strain>
    </source>
</reference>
<dbReference type="AlphaFoldDB" id="A0A1H9U8Z0"/>
<dbReference type="CDD" id="cd17535">
    <property type="entry name" value="REC_NarL-like"/>
    <property type="match status" value="1"/>
</dbReference>
<dbReference type="GO" id="GO:0000160">
    <property type="term" value="P:phosphorelay signal transduction system"/>
    <property type="evidence" value="ECO:0007669"/>
    <property type="project" value="InterPro"/>
</dbReference>
<dbReference type="GO" id="GO:0046872">
    <property type="term" value="F:metal ion binding"/>
    <property type="evidence" value="ECO:0007669"/>
    <property type="project" value="UniProtKB-KW"/>
</dbReference>
<evidence type="ECO:0000256" key="1">
    <source>
        <dbReference type="ARBA" id="ARBA00004496"/>
    </source>
</evidence>
<evidence type="ECO:0000259" key="10">
    <source>
        <dbReference type="PROSITE" id="PS50043"/>
    </source>
</evidence>
<dbReference type="SUPFAM" id="SSF46894">
    <property type="entry name" value="C-terminal effector domain of the bipartite response regulators"/>
    <property type="match status" value="1"/>
</dbReference>
<evidence type="ECO:0000256" key="2">
    <source>
        <dbReference type="ARBA" id="ARBA00022553"/>
    </source>
</evidence>
<evidence type="ECO:0000256" key="8">
    <source>
        <dbReference type="PROSITE-ProRule" id="PRU00169"/>
    </source>
</evidence>
<name>A0A1H9U8Z0_9BACI</name>
<keyword evidence="5" id="KW-0805">Transcription regulation</keyword>
<dbReference type="GO" id="GO:0020037">
    <property type="term" value="F:heme binding"/>
    <property type="evidence" value="ECO:0007669"/>
    <property type="project" value="InterPro"/>
</dbReference>
<dbReference type="SMART" id="SM00448">
    <property type="entry name" value="REC"/>
    <property type="match status" value="1"/>
</dbReference>
<dbReference type="STRING" id="1464123.SAMN05444126_11321"/>
<dbReference type="InterPro" id="IPR011006">
    <property type="entry name" value="CheY-like_superfamily"/>
</dbReference>
<dbReference type="PROSITE" id="PS50110">
    <property type="entry name" value="RESPONSE_REGULATORY"/>
    <property type="match status" value="1"/>
</dbReference>
<dbReference type="Pfam" id="PF00196">
    <property type="entry name" value="GerE"/>
    <property type="match status" value="1"/>
</dbReference>
<dbReference type="PROSITE" id="PS00622">
    <property type="entry name" value="HTH_LUXR_1"/>
    <property type="match status" value="1"/>
</dbReference>
<feature type="domain" description="HTH luxR-type" evidence="10">
    <location>
        <begin position="148"/>
        <end position="213"/>
    </location>
</feature>
<dbReference type="PROSITE" id="PS50043">
    <property type="entry name" value="HTH_LUXR_2"/>
    <property type="match status" value="1"/>
</dbReference>
<dbReference type="InterPro" id="IPR000792">
    <property type="entry name" value="Tscrpt_reg_LuxR_C"/>
</dbReference>
<sequence>MSVSILLADDHGVLLSGIQLMLTNEADWSICAACHSGEEAVAAASKHEPDIAIMDISMPGIGGIEAAKQMKAASPQTKILMLSMYSEEDYLRRALEAGASGYVLKKAVDTELIGAVKTVLAGETYIYPSLTPYLLKTYMPEEESEQSAAGAAPELSEREEEVLRQVALGYTYREIAEKLYVSVKTVETHKARLSEKLGLKKRSELVRYAVAAGMVDFSNGTNPK</sequence>
<keyword evidence="7" id="KW-0804">Transcription</keyword>
<proteinExistence type="predicted"/>
<dbReference type="InterPro" id="IPR009056">
    <property type="entry name" value="Cyt_c-like_dom"/>
</dbReference>
<protein>
    <submittedName>
        <fullName evidence="13">Two-component system, NarL family, response regulator NreC</fullName>
    </submittedName>
</protein>
<evidence type="ECO:0000259" key="12">
    <source>
        <dbReference type="PROSITE" id="PS51007"/>
    </source>
</evidence>
<dbReference type="GO" id="GO:0005737">
    <property type="term" value="C:cytoplasm"/>
    <property type="evidence" value="ECO:0007669"/>
    <property type="project" value="UniProtKB-SubCell"/>
</dbReference>
<keyword evidence="4 9" id="KW-0408">Iron</keyword>
<dbReference type="InterPro" id="IPR001789">
    <property type="entry name" value="Sig_transdc_resp-reg_receiver"/>
</dbReference>
<accession>A0A1H9U8Z0</accession>
<dbReference type="Pfam" id="PF00072">
    <property type="entry name" value="Response_reg"/>
    <property type="match status" value="1"/>
</dbReference>